<feature type="compositionally biased region" description="Gly residues" evidence="3">
    <location>
        <begin position="350"/>
        <end position="365"/>
    </location>
</feature>
<evidence type="ECO:0000259" key="4">
    <source>
        <dbReference type="Pfam" id="PF00076"/>
    </source>
</evidence>
<feature type="domain" description="GW182 middle" evidence="5">
    <location>
        <begin position="4"/>
        <end position="178"/>
    </location>
</feature>
<dbReference type="Pfam" id="PF00076">
    <property type="entry name" value="RRM_1"/>
    <property type="match status" value="1"/>
</dbReference>
<keyword evidence="1" id="KW-0694">RNA-binding</keyword>
<evidence type="ECO:0000313" key="6">
    <source>
        <dbReference type="EMBL" id="KAG8224851.1"/>
    </source>
</evidence>
<proteinExistence type="predicted"/>
<feature type="region of interest" description="Disordered" evidence="3">
    <location>
        <begin position="395"/>
        <end position="451"/>
    </location>
</feature>
<feature type="coiled-coil region" evidence="2">
    <location>
        <begin position="120"/>
        <end position="147"/>
    </location>
</feature>
<feature type="region of interest" description="Disordered" evidence="3">
    <location>
        <begin position="151"/>
        <end position="171"/>
    </location>
</feature>
<accession>A0A8K0JY90</accession>
<dbReference type="InterPro" id="IPR052068">
    <property type="entry name" value="GW182_domain"/>
</dbReference>
<dbReference type="GO" id="GO:0003723">
    <property type="term" value="F:RNA binding"/>
    <property type="evidence" value="ECO:0007669"/>
    <property type="project" value="UniProtKB-KW"/>
</dbReference>
<feature type="region of interest" description="Disordered" evidence="3">
    <location>
        <begin position="203"/>
        <end position="368"/>
    </location>
</feature>
<evidence type="ECO:0000256" key="3">
    <source>
        <dbReference type="SAM" id="MobiDB-lite"/>
    </source>
</evidence>
<dbReference type="CDD" id="cd12435">
    <property type="entry name" value="RRM_GW182_like"/>
    <property type="match status" value="1"/>
</dbReference>
<dbReference type="InterPro" id="IPR012677">
    <property type="entry name" value="Nucleotide-bd_a/b_plait_sf"/>
</dbReference>
<protein>
    <recommendedName>
        <fullName evidence="8">Protein Gawky</fullName>
    </recommendedName>
</protein>
<keyword evidence="2" id="KW-0175">Coiled coil</keyword>
<feature type="compositionally biased region" description="Polar residues" evidence="3">
    <location>
        <begin position="252"/>
        <end position="301"/>
    </location>
</feature>
<dbReference type="GO" id="GO:0005654">
    <property type="term" value="C:nucleoplasm"/>
    <property type="evidence" value="ECO:0007669"/>
    <property type="project" value="TreeGrafter"/>
</dbReference>
<dbReference type="GO" id="GO:0060213">
    <property type="term" value="P:positive regulation of nuclear-transcribed mRNA poly(A) tail shortening"/>
    <property type="evidence" value="ECO:0007669"/>
    <property type="project" value="TreeGrafter"/>
</dbReference>
<dbReference type="Gene3D" id="3.30.70.330">
    <property type="match status" value="1"/>
</dbReference>
<evidence type="ECO:0000259" key="5">
    <source>
        <dbReference type="Pfam" id="PF12938"/>
    </source>
</evidence>
<dbReference type="Proteomes" id="UP000792457">
    <property type="component" value="Unassembled WGS sequence"/>
</dbReference>
<dbReference type="Pfam" id="PF12938">
    <property type="entry name" value="M_domain"/>
    <property type="match status" value="1"/>
</dbReference>
<dbReference type="EMBL" id="KZ308213">
    <property type="protein sequence ID" value="KAG8224851.1"/>
    <property type="molecule type" value="Genomic_DNA"/>
</dbReference>
<reference evidence="6" key="2">
    <citation type="submission" date="2017-10" db="EMBL/GenBank/DDBJ databases">
        <title>Ladona fulva Genome sequencing and assembly.</title>
        <authorList>
            <person name="Murali S."/>
            <person name="Richards S."/>
            <person name="Bandaranaike D."/>
            <person name="Bellair M."/>
            <person name="Blankenburg K."/>
            <person name="Chao H."/>
            <person name="Dinh H."/>
            <person name="Doddapaneni H."/>
            <person name="Dugan-Rocha S."/>
            <person name="Elkadiri S."/>
            <person name="Gnanaolivu R."/>
            <person name="Hernandez B."/>
            <person name="Skinner E."/>
            <person name="Javaid M."/>
            <person name="Lee S."/>
            <person name="Li M."/>
            <person name="Ming W."/>
            <person name="Munidasa M."/>
            <person name="Muniz J."/>
            <person name="Nguyen L."/>
            <person name="Hughes D."/>
            <person name="Osuji N."/>
            <person name="Pu L.-L."/>
            <person name="Puazo M."/>
            <person name="Qu C."/>
            <person name="Quiroz J."/>
            <person name="Raj R."/>
            <person name="Weissenberger G."/>
            <person name="Xin Y."/>
            <person name="Zou X."/>
            <person name="Han Y."/>
            <person name="Worley K."/>
            <person name="Muzny D."/>
            <person name="Gibbs R."/>
        </authorList>
    </citation>
    <scope>NUCLEOTIDE SEQUENCE</scope>
    <source>
        <strain evidence="6">Sampled in the wild</strain>
    </source>
</reference>
<dbReference type="GO" id="GO:0000932">
    <property type="term" value="C:P-body"/>
    <property type="evidence" value="ECO:0007669"/>
    <property type="project" value="TreeGrafter"/>
</dbReference>
<dbReference type="InterPro" id="IPR033503">
    <property type="entry name" value="GW182_RRM"/>
</dbReference>
<reference evidence="6" key="1">
    <citation type="submission" date="2013-04" db="EMBL/GenBank/DDBJ databases">
        <authorList>
            <person name="Qu J."/>
            <person name="Murali S.C."/>
            <person name="Bandaranaike D."/>
            <person name="Bellair M."/>
            <person name="Blankenburg K."/>
            <person name="Chao H."/>
            <person name="Dinh H."/>
            <person name="Doddapaneni H."/>
            <person name="Downs B."/>
            <person name="Dugan-Rocha S."/>
            <person name="Elkadiri S."/>
            <person name="Gnanaolivu R.D."/>
            <person name="Hernandez B."/>
            <person name="Javaid M."/>
            <person name="Jayaseelan J.C."/>
            <person name="Lee S."/>
            <person name="Li M."/>
            <person name="Ming W."/>
            <person name="Munidasa M."/>
            <person name="Muniz J."/>
            <person name="Nguyen L."/>
            <person name="Ongeri F."/>
            <person name="Osuji N."/>
            <person name="Pu L.-L."/>
            <person name="Puazo M."/>
            <person name="Qu C."/>
            <person name="Quiroz J."/>
            <person name="Raj R."/>
            <person name="Weissenberger G."/>
            <person name="Xin Y."/>
            <person name="Zou X."/>
            <person name="Han Y."/>
            <person name="Richards S."/>
            <person name="Worley K."/>
            <person name="Muzny D."/>
            <person name="Gibbs R."/>
        </authorList>
    </citation>
    <scope>NUCLEOTIDE SEQUENCE</scope>
    <source>
        <strain evidence="6">Sampled in the wild</strain>
    </source>
</reference>
<gene>
    <name evidence="6" type="ORF">J437_LFUL005454</name>
</gene>
<feature type="compositionally biased region" description="Low complexity" evidence="3">
    <location>
        <begin position="395"/>
        <end position="408"/>
    </location>
</feature>
<dbReference type="OrthoDB" id="5919166at2759"/>
<feature type="domain" description="RRM" evidence="4">
    <location>
        <begin position="491"/>
        <end position="553"/>
    </location>
</feature>
<name>A0A8K0JY90_LADFU</name>
<feature type="compositionally biased region" description="Polar residues" evidence="3">
    <location>
        <begin position="612"/>
        <end position="621"/>
    </location>
</feature>
<dbReference type="GO" id="GO:0035278">
    <property type="term" value="P:miRNA-mediated gene silencing by inhibition of translation"/>
    <property type="evidence" value="ECO:0007669"/>
    <property type="project" value="InterPro"/>
</dbReference>
<keyword evidence="7" id="KW-1185">Reference proteome</keyword>
<evidence type="ECO:0000256" key="1">
    <source>
        <dbReference type="ARBA" id="ARBA00022884"/>
    </source>
</evidence>
<sequence length="679" mass="70900">MASINNISPAMVQKILSQQPPPQQPPTQQPTPFQPTPRAPQNQPSAAQLRMLVQQIQMAVQAGYLNHQILNQPLAPQTLILLNQLLQQIKILQQQQLMQSQTIIQGKGSSNSVLQISVQITKTKQQITNLQNQIAAQQAIYVKQQQQQQHHLAATQGAGPQSGGDYFKPPMHDPMAALHGNFGELTINDPKVQATYQNQSRLNQWKLPSLDKEGDVGAGNEFSRAPGTTSKSTLPQPNSSPNINPLLGQGDGTWSTVSRSNSDTGWPETSNSQSGDVVTGAQSDNKDSQWPTSVAPTTSAAFTDLVPEFEPGKPWKGTQMKSIEDDPTITPGSVVRSPLSLPNIKDTEIFGGGGGSGGNVVGGSGSKSSMPIVSSAMEAPIPPLSLSSSTWSFNPTSTAAPSSSFTSPLGSKLGGVKSSWGDAPPPTPVTSELWGAPAGKSRGPPPGLSSKAASNGWGILGSGSGGSSAVRSSGSSSWGIQGAPWGSTWLLLRNLTPQIDGSTLKTLCVQHGPLQSFHLYLNHELALAKYSTREEAAKAQGALNNCVLGNTTIFAESPAESEVHTLLQHLGHGAQQQQAQGGSSTAWGIRGAGAAPPVVAQNSQAHFAPVVPNSQAGQPPSKQAADAWGGGGGSQLWPSTPASSLWGAPPLDGSNDQHRATPSSLQSYLPGDLLGGEPM</sequence>
<dbReference type="PANTHER" id="PTHR13020">
    <property type="entry name" value="TRINUCLEOTIDE REPEAT-CONTAINING GENE 6"/>
    <property type="match status" value="1"/>
</dbReference>
<dbReference type="AlphaFoldDB" id="A0A8K0JY90"/>
<feature type="region of interest" description="Disordered" evidence="3">
    <location>
        <begin position="610"/>
        <end position="679"/>
    </location>
</feature>
<feature type="region of interest" description="Disordered" evidence="3">
    <location>
        <begin position="1"/>
        <end position="45"/>
    </location>
</feature>
<dbReference type="InterPro" id="IPR026805">
    <property type="entry name" value="GW182_M_dom"/>
</dbReference>
<evidence type="ECO:0000256" key="2">
    <source>
        <dbReference type="SAM" id="Coils"/>
    </source>
</evidence>
<dbReference type="InterPro" id="IPR000504">
    <property type="entry name" value="RRM_dom"/>
</dbReference>
<comment type="caution">
    <text evidence="6">The sequence shown here is derived from an EMBL/GenBank/DDBJ whole genome shotgun (WGS) entry which is preliminary data.</text>
</comment>
<feature type="compositionally biased region" description="Pro residues" evidence="3">
    <location>
        <begin position="19"/>
        <end position="38"/>
    </location>
</feature>
<evidence type="ECO:0000313" key="7">
    <source>
        <dbReference type="Proteomes" id="UP000792457"/>
    </source>
</evidence>
<dbReference type="PANTHER" id="PTHR13020:SF25">
    <property type="entry name" value="PROTEIN GAWKY"/>
    <property type="match status" value="1"/>
</dbReference>
<feature type="compositionally biased region" description="Polar residues" evidence="3">
    <location>
        <begin position="226"/>
        <end position="243"/>
    </location>
</feature>
<dbReference type="SUPFAM" id="SSF54928">
    <property type="entry name" value="RNA-binding domain, RBD"/>
    <property type="match status" value="1"/>
</dbReference>
<organism evidence="6 7">
    <name type="scientific">Ladona fulva</name>
    <name type="common">Scarce chaser dragonfly</name>
    <name type="synonym">Libellula fulva</name>
    <dbReference type="NCBI Taxonomy" id="123851"/>
    <lineage>
        <taxon>Eukaryota</taxon>
        <taxon>Metazoa</taxon>
        <taxon>Ecdysozoa</taxon>
        <taxon>Arthropoda</taxon>
        <taxon>Hexapoda</taxon>
        <taxon>Insecta</taxon>
        <taxon>Pterygota</taxon>
        <taxon>Palaeoptera</taxon>
        <taxon>Odonata</taxon>
        <taxon>Epiprocta</taxon>
        <taxon>Anisoptera</taxon>
        <taxon>Libelluloidea</taxon>
        <taxon>Libellulidae</taxon>
        <taxon>Ladona</taxon>
    </lineage>
</organism>
<dbReference type="InterPro" id="IPR035979">
    <property type="entry name" value="RBD_domain_sf"/>
</dbReference>
<evidence type="ECO:0008006" key="8">
    <source>
        <dbReference type="Google" id="ProtNLM"/>
    </source>
</evidence>